<dbReference type="Proteomes" id="UP000707477">
    <property type="component" value="Unassembled WGS sequence"/>
</dbReference>
<sequence>MTQREGTTINHIDPRVIRTNERLRQALSILLEDHQLKEVSVQTLTKTAQITRGTFYLHYKDKADFLLQTEQQVIAEWFDQAEMVTAIADTNSAEGITRVVGFDLNAGLQFADQHHQILTTLFDAQFSCFRKQLLETLSQKLYRFGMSFEGDQENFHLTENEIPASYLASAFMGMVMQWLADDRRFSYEHVGRSFAKLLPSTEVTRLSQWFLTSSLE</sequence>
<dbReference type="EMBL" id="JAAVSD010000010">
    <property type="protein sequence ID" value="NLR29566.1"/>
    <property type="molecule type" value="Genomic_DNA"/>
</dbReference>
<evidence type="ECO:0000256" key="2">
    <source>
        <dbReference type="PROSITE-ProRule" id="PRU00335"/>
    </source>
</evidence>
<dbReference type="PANTHER" id="PTHR43479">
    <property type="entry name" value="ACREF/ENVCD OPERON REPRESSOR-RELATED"/>
    <property type="match status" value="1"/>
</dbReference>
<evidence type="ECO:0000259" key="3">
    <source>
        <dbReference type="PROSITE" id="PS50977"/>
    </source>
</evidence>
<keyword evidence="5" id="KW-1185">Reference proteome</keyword>
<dbReference type="Gene3D" id="1.10.357.10">
    <property type="entry name" value="Tetracycline Repressor, domain 2"/>
    <property type="match status" value="1"/>
</dbReference>
<dbReference type="RefSeq" id="WP_168850525.1">
    <property type="nucleotide sequence ID" value="NZ_JAAVSD010000010.1"/>
</dbReference>
<dbReference type="PANTHER" id="PTHR43479:SF7">
    <property type="entry name" value="TETR-FAMILY TRANSCRIPTIONAL REGULATOR"/>
    <property type="match status" value="1"/>
</dbReference>
<proteinExistence type="predicted"/>
<feature type="DNA-binding region" description="H-T-H motif" evidence="2">
    <location>
        <begin position="40"/>
        <end position="59"/>
    </location>
</feature>
<dbReference type="InterPro" id="IPR050624">
    <property type="entry name" value="HTH-type_Tx_Regulator"/>
</dbReference>
<dbReference type="SUPFAM" id="SSF46689">
    <property type="entry name" value="Homeodomain-like"/>
    <property type="match status" value="1"/>
</dbReference>
<feature type="domain" description="HTH tetR-type" evidence="3">
    <location>
        <begin position="17"/>
        <end position="77"/>
    </location>
</feature>
<accession>A0ABX1L3F2</accession>
<reference evidence="4 5" key="1">
    <citation type="submission" date="2020-03" db="EMBL/GenBank/DDBJ databases">
        <authorList>
            <person name="Zhang Z."/>
            <person name="Guo Z."/>
            <person name="Hou Q."/>
            <person name="Shen X."/>
        </authorList>
    </citation>
    <scope>NUCLEOTIDE SEQUENCE [LARGE SCALE GENOMIC DNA]</scope>
    <source>
        <strain evidence="4 5">HBUAS51329</strain>
    </source>
</reference>
<name>A0ABX1L3F2_9LACO</name>
<evidence type="ECO:0000313" key="4">
    <source>
        <dbReference type="EMBL" id="NLR29566.1"/>
    </source>
</evidence>
<organism evidence="4 5">
    <name type="scientific">Levilactobacillus tujiorum</name>
    <dbReference type="NCBI Taxonomy" id="2912243"/>
    <lineage>
        <taxon>Bacteria</taxon>
        <taxon>Bacillati</taxon>
        <taxon>Bacillota</taxon>
        <taxon>Bacilli</taxon>
        <taxon>Lactobacillales</taxon>
        <taxon>Lactobacillaceae</taxon>
        <taxon>Levilactobacillus</taxon>
    </lineage>
</organism>
<keyword evidence="1 2" id="KW-0238">DNA-binding</keyword>
<comment type="caution">
    <text evidence="4">The sequence shown here is derived from an EMBL/GenBank/DDBJ whole genome shotgun (WGS) entry which is preliminary data.</text>
</comment>
<dbReference type="Pfam" id="PF14278">
    <property type="entry name" value="TetR_C_8"/>
    <property type="match status" value="1"/>
</dbReference>
<dbReference type="PROSITE" id="PS50977">
    <property type="entry name" value="HTH_TETR_2"/>
    <property type="match status" value="1"/>
</dbReference>
<evidence type="ECO:0000313" key="5">
    <source>
        <dbReference type="Proteomes" id="UP000707477"/>
    </source>
</evidence>
<dbReference type="InterPro" id="IPR009057">
    <property type="entry name" value="Homeodomain-like_sf"/>
</dbReference>
<gene>
    <name evidence="4" type="ORF">HEQ44_05145</name>
</gene>
<protein>
    <submittedName>
        <fullName evidence="4">TetR/AcrR family transcriptional regulator</fullName>
    </submittedName>
</protein>
<dbReference type="InterPro" id="IPR001647">
    <property type="entry name" value="HTH_TetR"/>
</dbReference>
<dbReference type="InterPro" id="IPR039532">
    <property type="entry name" value="TetR_C_Firmicutes"/>
</dbReference>
<evidence type="ECO:0000256" key="1">
    <source>
        <dbReference type="ARBA" id="ARBA00023125"/>
    </source>
</evidence>